<feature type="region of interest" description="Disordered" evidence="1">
    <location>
        <begin position="110"/>
        <end position="151"/>
    </location>
</feature>
<feature type="compositionally biased region" description="Polar residues" evidence="1">
    <location>
        <begin position="286"/>
        <end position="303"/>
    </location>
</feature>
<accession>A0ABR0KM24</accession>
<comment type="caution">
    <text evidence="2">The sequence shown here is derived from an EMBL/GenBank/DDBJ whole genome shotgun (WGS) entry which is preliminary data.</text>
</comment>
<keyword evidence="3" id="KW-1185">Reference proteome</keyword>
<dbReference type="EMBL" id="JAVRRG010000009">
    <property type="protein sequence ID" value="KAK5099576.1"/>
    <property type="molecule type" value="Genomic_DNA"/>
</dbReference>
<dbReference type="Proteomes" id="UP001345013">
    <property type="component" value="Unassembled WGS sequence"/>
</dbReference>
<feature type="region of interest" description="Disordered" evidence="1">
    <location>
        <begin position="250"/>
        <end position="303"/>
    </location>
</feature>
<sequence>MNQNNPLKLPTEEAQLSINPEEPSALVDIEASAAVPAFHGKPFEDINHRALPPHPFDTMPLDEAMQASLQAHSVINGMFAPSGALHDRISPHPGNDIVNTTAMRRPAKRATSALVMDPGRSDPPAVLAEAPDPDATISEELSSDRDVGGRQTKAELSIPQARPAKRLLFPKPVPMSDAAVDDEVGPDKADVGDDVPAVMPLRYYCGEPGCKAYRSAESKWSKYHWQAIQSHYREKHENVKFDKNKLVTTRSDGDASGVEAVPESKATQSDYYAGGLPTQAPRTPREQQQVTMPTNSLSQNKNTGPRFWRVPAFDLANDVLLNMISAKLDACNHVAQAIDNDFSTMSERGRHSPREATKCRHDTLSKYVENLIQDILINTERRHVDTIDVEPLMEKGLVRAGHETYKTILEHQFIPKDGLNSEGTPVSEKDLANFKDCCA</sequence>
<organism evidence="2 3">
    <name type="scientific">Lithohypha guttulata</name>
    <dbReference type="NCBI Taxonomy" id="1690604"/>
    <lineage>
        <taxon>Eukaryota</taxon>
        <taxon>Fungi</taxon>
        <taxon>Dikarya</taxon>
        <taxon>Ascomycota</taxon>
        <taxon>Pezizomycotina</taxon>
        <taxon>Eurotiomycetes</taxon>
        <taxon>Chaetothyriomycetidae</taxon>
        <taxon>Chaetothyriales</taxon>
        <taxon>Trichomeriaceae</taxon>
        <taxon>Lithohypha</taxon>
    </lineage>
</organism>
<proteinExistence type="predicted"/>
<protein>
    <submittedName>
        <fullName evidence="2">Uncharacterized protein</fullName>
    </submittedName>
</protein>
<evidence type="ECO:0000313" key="3">
    <source>
        <dbReference type="Proteomes" id="UP001345013"/>
    </source>
</evidence>
<evidence type="ECO:0000256" key="1">
    <source>
        <dbReference type="SAM" id="MobiDB-lite"/>
    </source>
</evidence>
<reference evidence="2 3" key="1">
    <citation type="submission" date="2023-08" db="EMBL/GenBank/DDBJ databases">
        <title>Black Yeasts Isolated from many extreme environments.</title>
        <authorList>
            <person name="Coleine C."/>
            <person name="Stajich J.E."/>
            <person name="Selbmann L."/>
        </authorList>
    </citation>
    <scope>NUCLEOTIDE SEQUENCE [LARGE SCALE GENOMIC DNA]</scope>
    <source>
        <strain evidence="2 3">CCFEE 5885</strain>
    </source>
</reference>
<evidence type="ECO:0000313" key="2">
    <source>
        <dbReference type="EMBL" id="KAK5099576.1"/>
    </source>
</evidence>
<gene>
    <name evidence="2" type="ORF">LTR24_001235</name>
</gene>
<name>A0ABR0KM24_9EURO</name>